<sequence length="114" mass="12042">MQIKTENGIIGISNEVIAAVAGLAASSCFGVKGMTTTSVKDGLVHLLKREAMTTGVKVFESENGVAIRLNIAVDHGLNIPAVCRSIISEVRYNVQRLTGLNVTAVDIFVDSIKA</sequence>
<name>A0A9D1IV89_9CLOT</name>
<dbReference type="EMBL" id="DVMR01000033">
    <property type="protein sequence ID" value="HIU43381.1"/>
    <property type="molecule type" value="Genomic_DNA"/>
</dbReference>
<comment type="caution">
    <text evidence="2">The sequence shown here is derived from an EMBL/GenBank/DDBJ whole genome shotgun (WGS) entry which is preliminary data.</text>
</comment>
<dbReference type="Pfam" id="PF03780">
    <property type="entry name" value="Asp23"/>
    <property type="match status" value="1"/>
</dbReference>
<reference evidence="2" key="2">
    <citation type="journal article" date="2021" name="PeerJ">
        <title>Extensive microbial diversity within the chicken gut microbiome revealed by metagenomics and culture.</title>
        <authorList>
            <person name="Gilroy R."/>
            <person name="Ravi A."/>
            <person name="Getino M."/>
            <person name="Pursley I."/>
            <person name="Horton D.L."/>
            <person name="Alikhan N.F."/>
            <person name="Baker D."/>
            <person name="Gharbi K."/>
            <person name="Hall N."/>
            <person name="Watson M."/>
            <person name="Adriaenssens E.M."/>
            <person name="Foster-Nyarko E."/>
            <person name="Jarju S."/>
            <person name="Secka A."/>
            <person name="Antonio M."/>
            <person name="Oren A."/>
            <person name="Chaudhuri R.R."/>
            <person name="La Ragione R."/>
            <person name="Hildebrand F."/>
            <person name="Pallen M.J."/>
        </authorList>
    </citation>
    <scope>NUCLEOTIDE SEQUENCE</scope>
    <source>
        <strain evidence="2">CHK191-8634</strain>
    </source>
</reference>
<dbReference type="PANTHER" id="PTHR34297">
    <property type="entry name" value="HYPOTHETICAL CYTOSOLIC PROTEIN-RELATED"/>
    <property type="match status" value="1"/>
</dbReference>
<dbReference type="InterPro" id="IPR005531">
    <property type="entry name" value="Asp23"/>
</dbReference>
<comment type="similarity">
    <text evidence="1">Belongs to the asp23 family.</text>
</comment>
<dbReference type="PANTHER" id="PTHR34297:SF2">
    <property type="entry name" value="ASP23_GLS24 FAMILY ENVELOPE STRESS RESPONSE PROTEIN"/>
    <property type="match status" value="1"/>
</dbReference>
<evidence type="ECO:0000313" key="3">
    <source>
        <dbReference type="Proteomes" id="UP000824073"/>
    </source>
</evidence>
<protein>
    <submittedName>
        <fullName evidence="2">Asp23/Gls24 family envelope stress response protein</fullName>
    </submittedName>
</protein>
<proteinExistence type="inferred from homology"/>
<dbReference type="PROSITE" id="PS51257">
    <property type="entry name" value="PROKAR_LIPOPROTEIN"/>
    <property type="match status" value="1"/>
</dbReference>
<organism evidence="2 3">
    <name type="scientific">Candidatus Ventrousia excrementavium</name>
    <dbReference type="NCBI Taxonomy" id="2840961"/>
    <lineage>
        <taxon>Bacteria</taxon>
        <taxon>Bacillati</taxon>
        <taxon>Bacillota</taxon>
        <taxon>Clostridia</taxon>
        <taxon>Eubacteriales</taxon>
        <taxon>Clostridiaceae</taxon>
        <taxon>Clostridiaceae incertae sedis</taxon>
        <taxon>Candidatus Ventrousia</taxon>
    </lineage>
</organism>
<evidence type="ECO:0000256" key="1">
    <source>
        <dbReference type="ARBA" id="ARBA00005721"/>
    </source>
</evidence>
<dbReference type="AlphaFoldDB" id="A0A9D1IV89"/>
<reference evidence="2" key="1">
    <citation type="submission" date="2020-10" db="EMBL/GenBank/DDBJ databases">
        <authorList>
            <person name="Gilroy R."/>
        </authorList>
    </citation>
    <scope>NUCLEOTIDE SEQUENCE</scope>
    <source>
        <strain evidence="2">CHK191-8634</strain>
    </source>
</reference>
<gene>
    <name evidence="2" type="ORF">IAB67_03685</name>
</gene>
<dbReference type="Proteomes" id="UP000824073">
    <property type="component" value="Unassembled WGS sequence"/>
</dbReference>
<accession>A0A9D1IV89</accession>
<evidence type="ECO:0000313" key="2">
    <source>
        <dbReference type="EMBL" id="HIU43381.1"/>
    </source>
</evidence>